<comment type="caution">
    <text evidence="7">The sequence shown here is derived from an EMBL/GenBank/DDBJ whole genome shotgun (WGS) entry which is preliminary data.</text>
</comment>
<dbReference type="PIRSF" id="PIRSF000337">
    <property type="entry name" value="NTA_MOA"/>
    <property type="match status" value="1"/>
</dbReference>
<dbReference type="HOGENOM" id="CLU_022256_0_0_1"/>
<dbReference type="EMBL" id="CAIF01000146">
    <property type="protein sequence ID" value="CCH44596.1"/>
    <property type="molecule type" value="Genomic_DNA"/>
</dbReference>
<evidence type="ECO:0000313" key="7">
    <source>
        <dbReference type="EMBL" id="CCH44596.1"/>
    </source>
</evidence>
<keyword evidence="2" id="KW-0288">FMN</keyword>
<sequence length="492" mass="55023">MSESYKKQKVKGRKPLIINFFEHAAPNHQNPVNESTNYNKISYWTKLAQIAERGKINSIFIGDVLGGYDVYQGPRSLKGAAKAAAQFPTNEPSQVISAMAAVTENLAFGVTFSTISEHPYHFARRIATLDHLTEGRVGWNVVTSYLDSAARNLLNGSDLPGYKERYERAHEYVQVVYELLLSSWRDDAVTKNLERKQYADSKLIREIGFEGKFFNVSGPQITEPSPQRLPVIIQAGSSPPGQNLGAQIAEVIFIGSNTPQGLKSTIDTVKSLAHEKFNRDPDSIKFIAGLQVIVSPTHEEAVAKYNDLFKYADPEGVKALIGGWTGINLDEFDDEDDLKKLSLDSERSSLKRLVSDVPGKVTKQDIVSKRLVTGSHPLIIGTPKEVADEIEKWVDISGIDGFNFAYSLWPGTFEDIVDLLIPELRFRGLAWDDYPVKGGTFRENLYGVKGQTFVPKDHSAYGYKWQSGVDQQDFENQLEQHKELWRSKNSSS</sequence>
<dbReference type="EC" id="1.14.14.5" evidence="7"/>
<dbReference type="InterPro" id="IPR051260">
    <property type="entry name" value="Diverse_substr_monoxygenases"/>
</dbReference>
<name>K0KNM5_WICCF</name>
<dbReference type="GO" id="GO:0008726">
    <property type="term" value="F:alkanesulfonate monooxygenase activity"/>
    <property type="evidence" value="ECO:0007669"/>
    <property type="project" value="UniProtKB-EC"/>
</dbReference>
<proteinExistence type="inferred from homology"/>
<dbReference type="InterPro" id="IPR016215">
    <property type="entry name" value="NTA_MOA"/>
</dbReference>
<evidence type="ECO:0000256" key="2">
    <source>
        <dbReference type="ARBA" id="ARBA00022643"/>
    </source>
</evidence>
<feature type="domain" description="Luciferase-like" evidence="6">
    <location>
        <begin position="27"/>
        <end position="396"/>
    </location>
</feature>
<accession>K0KNM5</accession>
<organism evidence="7 8">
    <name type="scientific">Wickerhamomyces ciferrii (strain ATCC 14091 / BCRC 22168 / CBS 111 / JCM 3599 / NBRC 0793 / NRRL Y-1031 F-60-10)</name>
    <name type="common">Yeast</name>
    <name type="synonym">Pichia ciferrii</name>
    <dbReference type="NCBI Taxonomy" id="1206466"/>
    <lineage>
        <taxon>Eukaryota</taxon>
        <taxon>Fungi</taxon>
        <taxon>Dikarya</taxon>
        <taxon>Ascomycota</taxon>
        <taxon>Saccharomycotina</taxon>
        <taxon>Saccharomycetes</taxon>
        <taxon>Phaffomycetales</taxon>
        <taxon>Wickerhamomycetaceae</taxon>
        <taxon>Wickerhamomyces</taxon>
    </lineage>
</organism>
<protein>
    <submittedName>
        <fullName evidence="7">Alkanesulfonate monooxygenase</fullName>
        <ecNumber evidence="7">1.14.14.5</ecNumber>
    </submittedName>
</protein>
<evidence type="ECO:0000256" key="3">
    <source>
        <dbReference type="ARBA" id="ARBA00023002"/>
    </source>
</evidence>
<keyword evidence="3 7" id="KW-0560">Oxidoreductase</keyword>
<dbReference type="eggNOG" id="ENOG502QSR6">
    <property type="taxonomic scope" value="Eukaryota"/>
</dbReference>
<dbReference type="NCBIfam" id="TIGR03860">
    <property type="entry name" value="FMN_nitrolo"/>
    <property type="match status" value="1"/>
</dbReference>
<dbReference type="PANTHER" id="PTHR30011">
    <property type="entry name" value="ALKANESULFONATE MONOOXYGENASE-RELATED"/>
    <property type="match status" value="1"/>
</dbReference>
<evidence type="ECO:0000259" key="6">
    <source>
        <dbReference type="Pfam" id="PF00296"/>
    </source>
</evidence>
<comment type="similarity">
    <text evidence="5">Belongs to the NtaA/SnaA/DszA monooxygenase family.</text>
</comment>
<dbReference type="AlphaFoldDB" id="K0KNM5"/>
<dbReference type="Gene3D" id="3.20.20.30">
    <property type="entry name" value="Luciferase-like domain"/>
    <property type="match status" value="1"/>
</dbReference>
<dbReference type="STRING" id="1206466.K0KNM5"/>
<keyword evidence="8" id="KW-1185">Reference proteome</keyword>
<dbReference type="Pfam" id="PF00296">
    <property type="entry name" value="Bac_luciferase"/>
    <property type="match status" value="1"/>
</dbReference>
<dbReference type="InParanoid" id="K0KNM5"/>
<dbReference type="InterPro" id="IPR011251">
    <property type="entry name" value="Luciferase-like_dom"/>
</dbReference>
<dbReference type="InterPro" id="IPR036661">
    <property type="entry name" value="Luciferase-like_sf"/>
</dbReference>
<dbReference type="Proteomes" id="UP000009328">
    <property type="component" value="Unassembled WGS sequence"/>
</dbReference>
<evidence type="ECO:0000256" key="5">
    <source>
        <dbReference type="ARBA" id="ARBA00033748"/>
    </source>
</evidence>
<keyword evidence="1" id="KW-0285">Flavoprotein</keyword>
<dbReference type="SUPFAM" id="SSF51679">
    <property type="entry name" value="Bacterial luciferase-like"/>
    <property type="match status" value="1"/>
</dbReference>
<keyword evidence="4 7" id="KW-0503">Monooxygenase</keyword>
<dbReference type="PANTHER" id="PTHR30011:SF16">
    <property type="entry name" value="C2H2 FINGER DOMAIN TRANSCRIPTION FACTOR (EUROFUNG)-RELATED"/>
    <property type="match status" value="1"/>
</dbReference>
<evidence type="ECO:0000256" key="1">
    <source>
        <dbReference type="ARBA" id="ARBA00022630"/>
    </source>
</evidence>
<evidence type="ECO:0000256" key="4">
    <source>
        <dbReference type="ARBA" id="ARBA00023033"/>
    </source>
</evidence>
<reference evidence="7 8" key="1">
    <citation type="journal article" date="2012" name="Eukaryot. Cell">
        <title>Draft genome sequence of Wickerhamomyces ciferrii NRRL Y-1031 F-60-10.</title>
        <authorList>
            <person name="Schneider J."/>
            <person name="Andrea H."/>
            <person name="Blom J."/>
            <person name="Jaenicke S."/>
            <person name="Ruckert C."/>
            <person name="Schorsch C."/>
            <person name="Szczepanowski R."/>
            <person name="Farwick M."/>
            <person name="Goesmann A."/>
            <person name="Puhler A."/>
            <person name="Schaffer S."/>
            <person name="Tauch A."/>
            <person name="Kohler T."/>
            <person name="Brinkrolf K."/>
        </authorList>
    </citation>
    <scope>NUCLEOTIDE SEQUENCE [LARGE SCALE GENOMIC DNA]</scope>
    <source>
        <strain evidence="8">ATCC 14091 / BCRC 22168 / CBS 111 / JCM 3599 / NBRC 0793 / NRRL Y-1031 F-60-10</strain>
    </source>
</reference>
<gene>
    <name evidence="7" type="ORF">BN7_4163</name>
</gene>
<evidence type="ECO:0000313" key="8">
    <source>
        <dbReference type="Proteomes" id="UP000009328"/>
    </source>
</evidence>